<feature type="binding site" evidence="13">
    <location>
        <position position="46"/>
    </location>
    <ligand>
        <name>L-glutamine</name>
        <dbReference type="ChEBI" id="CHEBI:58359"/>
    </ligand>
</feature>
<dbReference type="PATRIC" id="fig|1234876.3.peg.358"/>
<feature type="active site" evidence="13">
    <location>
        <position position="333"/>
    </location>
</feature>
<proteinExistence type="inferred from homology"/>
<comment type="catalytic activity">
    <reaction evidence="12 13">
        <text>L-glutamine + H2O = L-glutamate + NH4(+)</text>
        <dbReference type="Rhea" id="RHEA:15889"/>
        <dbReference type="ChEBI" id="CHEBI:15377"/>
        <dbReference type="ChEBI" id="CHEBI:28938"/>
        <dbReference type="ChEBI" id="CHEBI:29985"/>
        <dbReference type="ChEBI" id="CHEBI:58359"/>
    </reaction>
</comment>
<dbReference type="EMBL" id="ATBB01000061">
    <property type="protein sequence ID" value="EQC57993.1"/>
    <property type="molecule type" value="Genomic_DNA"/>
</dbReference>
<keyword evidence="9 13" id="KW-0315">Glutamine amidotransferase</keyword>
<feature type="binding site" evidence="13">
    <location>
        <position position="289"/>
    </location>
    <ligand>
        <name>L-glutamine</name>
        <dbReference type="ChEBI" id="CHEBI:58359"/>
    </ligand>
</feature>
<comment type="subunit">
    <text evidence="13">Composed of two chains; the small (or glutamine) chain promotes the hydrolysis of glutamine to ammonia, which is used by the large (or ammonia) chain to synthesize carbamoyl phosphate. Tetramer of heterodimers (alpha,beta)4.</text>
</comment>
<dbReference type="PRINTS" id="PR00097">
    <property type="entry name" value="ANTSNTHASEII"/>
</dbReference>
<feature type="binding site" evidence="13">
    <location>
        <position position="220"/>
    </location>
    <ligand>
        <name>L-glutamine</name>
        <dbReference type="ChEBI" id="CHEBI:58359"/>
    </ligand>
</feature>
<dbReference type="NCBIfam" id="NF009475">
    <property type="entry name" value="PRK12838.1"/>
    <property type="match status" value="1"/>
</dbReference>
<dbReference type="GO" id="GO:0044205">
    <property type="term" value="P:'de novo' UMP biosynthetic process"/>
    <property type="evidence" value="ECO:0007669"/>
    <property type="project" value="UniProtKB-UniRule"/>
</dbReference>
<dbReference type="InterPro" id="IPR036480">
    <property type="entry name" value="CarbP_synth_ssu_N_sf"/>
</dbReference>
<accession>T0TQN1</accession>
<keyword evidence="8 13" id="KW-0067">ATP-binding</keyword>
<dbReference type="UniPathway" id="UPA00070">
    <property type="reaction ID" value="UER00115"/>
</dbReference>
<feature type="binding site" evidence="13">
    <location>
        <position position="251"/>
    </location>
    <ligand>
        <name>L-glutamine</name>
        <dbReference type="ChEBI" id="CHEBI:58359"/>
    </ligand>
</feature>
<dbReference type="PROSITE" id="PS51273">
    <property type="entry name" value="GATASE_TYPE_1"/>
    <property type="match status" value="1"/>
</dbReference>
<dbReference type="GO" id="GO:0004088">
    <property type="term" value="F:carbamoyl-phosphate synthase (glutamine-hydrolyzing) activity"/>
    <property type="evidence" value="ECO:0007669"/>
    <property type="project" value="UniProtKB-UniRule"/>
</dbReference>
<dbReference type="Proteomes" id="UP000015854">
    <property type="component" value="Unassembled WGS sequence"/>
</dbReference>
<evidence type="ECO:0000313" key="16">
    <source>
        <dbReference type="Proteomes" id="UP000015854"/>
    </source>
</evidence>
<dbReference type="FunFam" id="3.40.50.880:FF:000029">
    <property type="entry name" value="Carbamoyl-phosphate synthase small chain"/>
    <property type="match status" value="1"/>
</dbReference>
<dbReference type="SUPFAM" id="SSF52317">
    <property type="entry name" value="Class I glutamine amidotransferase-like"/>
    <property type="match status" value="1"/>
</dbReference>
<evidence type="ECO:0000256" key="5">
    <source>
        <dbReference type="ARBA" id="ARBA00022598"/>
    </source>
</evidence>
<dbReference type="GO" id="GO:0005524">
    <property type="term" value="F:ATP binding"/>
    <property type="evidence" value="ECO:0007669"/>
    <property type="project" value="UniProtKB-UniRule"/>
</dbReference>
<name>T0TQN1_LACLC</name>
<evidence type="ECO:0000256" key="2">
    <source>
        <dbReference type="ARBA" id="ARBA00005077"/>
    </source>
</evidence>
<dbReference type="InterPro" id="IPR050472">
    <property type="entry name" value="Anth_synth/Amidotransfase"/>
</dbReference>
<sequence>MSKRLLILEDGTIFEGEALGANLDVTGELVFNTGMTGYQESITDQSYNGQILTFTYPIVGNYGVNRDDYESIHPTCKAVVVHEAARRPSNWRMQMSFDEFLKSKNIPGITGVDTRAITKIVREHGTMKASLVQARDEVDHQMSQLQATVLPTNQVETSSTATAYPSPNTGRKVVVVDFGLKHSILRELSKRECNLTVVPYNTSAKEILEMEPDGVMLTNGPGDPTDVPEAIEMIKEVQGKIPIFGICLGHQLFSLANGATTYKMKFGHRGFNHAVREVATGRIDFTSQNHGYAVSSENLPEDLMITHVEINDNSVEGVRHKHFPAFSVQFHPDAAPGPHDASYLFDDFMDLMDNFKNKVLILLAFDSPTFIKMIKNSKKEPVFVVTPKI</sequence>
<dbReference type="GO" id="GO:0006207">
    <property type="term" value="P:'de novo' pyrimidine nucleobase biosynthetic process"/>
    <property type="evidence" value="ECO:0007669"/>
    <property type="project" value="InterPro"/>
</dbReference>
<dbReference type="AlphaFoldDB" id="T0TQN1"/>
<dbReference type="InterPro" id="IPR002474">
    <property type="entry name" value="CarbamoylP_synth_ssu_N"/>
</dbReference>
<comment type="pathway">
    <text evidence="2 13">Amino-acid biosynthesis; L-arginine biosynthesis; carbamoyl phosphate from bicarbonate: step 1/1.</text>
</comment>
<keyword evidence="6 13" id="KW-0028">Amino-acid biosynthesis</keyword>
<comment type="catalytic activity">
    <reaction evidence="11 13">
        <text>hydrogencarbonate + L-glutamine + 2 ATP + H2O = carbamoyl phosphate + L-glutamate + 2 ADP + phosphate + 2 H(+)</text>
        <dbReference type="Rhea" id="RHEA:18633"/>
        <dbReference type="ChEBI" id="CHEBI:15377"/>
        <dbReference type="ChEBI" id="CHEBI:15378"/>
        <dbReference type="ChEBI" id="CHEBI:17544"/>
        <dbReference type="ChEBI" id="CHEBI:29985"/>
        <dbReference type="ChEBI" id="CHEBI:30616"/>
        <dbReference type="ChEBI" id="CHEBI:43474"/>
        <dbReference type="ChEBI" id="CHEBI:58228"/>
        <dbReference type="ChEBI" id="CHEBI:58359"/>
        <dbReference type="ChEBI" id="CHEBI:456216"/>
        <dbReference type="EC" id="6.3.5.5"/>
    </reaction>
</comment>
<comment type="function">
    <text evidence="13">Small subunit of the glutamine-dependent carbamoyl phosphate synthetase (CPSase). CPSase catalyzes the formation of carbamoyl phosphate from the ammonia moiety of glutamine, carbonate, and phosphate donated by ATP, constituting the first step of 2 biosynthetic pathways, one leading to arginine and/or urea and the other to pyrimidine nucleotides. The small subunit (glutamine amidotransferase) binds and cleaves glutamine to supply the large subunit with the substrate ammonia.</text>
</comment>
<dbReference type="InterPro" id="IPR017926">
    <property type="entry name" value="GATASE"/>
</dbReference>
<dbReference type="PRINTS" id="PR00099">
    <property type="entry name" value="CPSGATASE"/>
</dbReference>
<keyword evidence="10 13" id="KW-0665">Pyrimidine biosynthesis</keyword>
<evidence type="ECO:0000313" key="15">
    <source>
        <dbReference type="EMBL" id="EQC57993.1"/>
    </source>
</evidence>
<dbReference type="SUPFAM" id="SSF52021">
    <property type="entry name" value="Carbamoyl phosphate synthetase, small subunit N-terminal domain"/>
    <property type="match status" value="1"/>
</dbReference>
<evidence type="ECO:0000256" key="3">
    <source>
        <dbReference type="ARBA" id="ARBA00007800"/>
    </source>
</evidence>
<dbReference type="InterPro" id="IPR006274">
    <property type="entry name" value="CarbamoylP_synth_ssu"/>
</dbReference>
<evidence type="ECO:0000256" key="10">
    <source>
        <dbReference type="ARBA" id="ARBA00022975"/>
    </source>
</evidence>
<evidence type="ECO:0000256" key="9">
    <source>
        <dbReference type="ARBA" id="ARBA00022962"/>
    </source>
</evidence>
<feature type="active site" evidence="13">
    <location>
        <position position="331"/>
    </location>
</feature>
<reference evidence="15 16" key="1">
    <citation type="journal article" date="2013" name="ISME J.">
        <title>Multifactorial diversity sustains microbial community stability.</title>
        <authorList>
            <person name="Erkus O."/>
            <person name="de Jager V.C."/>
            <person name="Spus M."/>
            <person name="van Alen-Boerrigter I.J."/>
            <person name="van Rijswijck I.M."/>
            <person name="Hazelwood L."/>
            <person name="Janssen P.W."/>
            <person name="van Hijum S.A."/>
            <person name="Kleerebezem M."/>
            <person name="Smid E.J."/>
        </authorList>
    </citation>
    <scope>NUCLEOTIDE SEQUENCE [LARGE SCALE GENOMIC DNA]</scope>
    <source>
        <strain evidence="15 16">TIFN6</strain>
    </source>
</reference>
<evidence type="ECO:0000256" key="13">
    <source>
        <dbReference type="HAMAP-Rule" id="MF_01209"/>
    </source>
</evidence>
<dbReference type="SMART" id="SM01097">
    <property type="entry name" value="CPSase_sm_chain"/>
    <property type="match status" value="1"/>
</dbReference>
<dbReference type="Gene3D" id="3.50.30.20">
    <property type="entry name" value="Carbamoyl-phosphate synthase small subunit, N-terminal domain"/>
    <property type="match status" value="1"/>
</dbReference>
<dbReference type="Gene3D" id="3.40.50.880">
    <property type="match status" value="1"/>
</dbReference>
<dbReference type="PANTHER" id="PTHR43418:SF7">
    <property type="entry name" value="CARBAMOYL-PHOSPHATE SYNTHASE SMALL CHAIN"/>
    <property type="match status" value="1"/>
</dbReference>
<feature type="domain" description="Carbamoyl-phosphate synthase small subunit N-terminal" evidence="14">
    <location>
        <begin position="2"/>
        <end position="132"/>
    </location>
</feature>
<keyword evidence="4 13" id="KW-0055">Arginine biosynthesis</keyword>
<dbReference type="EC" id="6.3.5.5" evidence="13"/>
<organism evidence="15 16">
    <name type="scientific">Lactococcus cremoris subsp. cremoris TIFN6</name>
    <dbReference type="NCBI Taxonomy" id="1234876"/>
    <lineage>
        <taxon>Bacteria</taxon>
        <taxon>Bacillati</taxon>
        <taxon>Bacillota</taxon>
        <taxon>Bacilli</taxon>
        <taxon>Lactobacillales</taxon>
        <taxon>Streptococcaceae</taxon>
        <taxon>Lactococcus</taxon>
        <taxon>Lactococcus cremoris subsp. cremoris</taxon>
    </lineage>
</organism>
<feature type="binding site" evidence="13">
    <location>
        <position position="291"/>
    </location>
    <ligand>
        <name>L-glutamine</name>
        <dbReference type="ChEBI" id="CHEBI:58359"/>
    </ligand>
</feature>
<keyword evidence="7 13" id="KW-0547">Nucleotide-binding</keyword>
<comment type="caution">
    <text evidence="15">The sequence shown here is derived from an EMBL/GenBank/DDBJ whole genome shotgun (WGS) entry which is preliminary data.</text>
</comment>
<feature type="binding site" evidence="13">
    <location>
        <position position="222"/>
    </location>
    <ligand>
        <name>L-glutamine</name>
        <dbReference type="ChEBI" id="CHEBI:58359"/>
    </ligand>
</feature>
<feature type="binding site" evidence="13">
    <location>
        <position position="248"/>
    </location>
    <ligand>
        <name>L-glutamine</name>
        <dbReference type="ChEBI" id="CHEBI:58359"/>
    </ligand>
</feature>
<dbReference type="PRINTS" id="PR00096">
    <property type="entry name" value="GATASE"/>
</dbReference>
<evidence type="ECO:0000256" key="11">
    <source>
        <dbReference type="ARBA" id="ARBA00048816"/>
    </source>
</evidence>
<evidence type="ECO:0000256" key="4">
    <source>
        <dbReference type="ARBA" id="ARBA00022571"/>
    </source>
</evidence>
<evidence type="ECO:0000259" key="14">
    <source>
        <dbReference type="SMART" id="SM01097"/>
    </source>
</evidence>
<dbReference type="GO" id="GO:0004359">
    <property type="term" value="F:glutaminase activity"/>
    <property type="evidence" value="ECO:0007669"/>
    <property type="project" value="RHEA"/>
</dbReference>
<dbReference type="UniPathway" id="UPA00068">
    <property type="reaction ID" value="UER00171"/>
</dbReference>
<evidence type="ECO:0000256" key="12">
    <source>
        <dbReference type="ARBA" id="ARBA00049285"/>
    </source>
</evidence>
<evidence type="ECO:0000256" key="7">
    <source>
        <dbReference type="ARBA" id="ARBA00022741"/>
    </source>
</evidence>
<evidence type="ECO:0000256" key="6">
    <source>
        <dbReference type="ARBA" id="ARBA00022605"/>
    </source>
</evidence>
<evidence type="ECO:0000256" key="1">
    <source>
        <dbReference type="ARBA" id="ARBA00004812"/>
    </source>
</evidence>
<feature type="region of interest" description="CPSase" evidence="13">
    <location>
        <begin position="1"/>
        <end position="171"/>
    </location>
</feature>
<protein>
    <recommendedName>
        <fullName evidence="13">Carbamoyl phosphate synthase small chain</fullName>
        <ecNumber evidence="13">6.3.5.5</ecNumber>
    </recommendedName>
    <alternativeName>
        <fullName evidence="13">Carbamoyl phosphate synthetase glutamine chain</fullName>
    </alternativeName>
</protein>
<dbReference type="PANTHER" id="PTHR43418">
    <property type="entry name" value="MULTIFUNCTIONAL TRYPTOPHAN BIOSYNTHESIS PROTEIN-RELATED"/>
    <property type="match status" value="1"/>
</dbReference>
<evidence type="ECO:0000256" key="8">
    <source>
        <dbReference type="ARBA" id="ARBA00022840"/>
    </source>
</evidence>
<dbReference type="CDD" id="cd01744">
    <property type="entry name" value="GATase1_CPSase"/>
    <property type="match status" value="1"/>
</dbReference>
<comment type="similarity">
    <text evidence="3 13">Belongs to the CarA family.</text>
</comment>
<dbReference type="FunFam" id="3.50.30.20:FF:000001">
    <property type="entry name" value="Carbamoyl-phosphate synthase small chain"/>
    <property type="match status" value="1"/>
</dbReference>
<dbReference type="InterPro" id="IPR035686">
    <property type="entry name" value="CPSase_GATase1"/>
</dbReference>
<feature type="binding site" evidence="13">
    <location>
        <position position="292"/>
    </location>
    <ligand>
        <name>L-glutamine</name>
        <dbReference type="ChEBI" id="CHEBI:58359"/>
    </ligand>
</feature>
<comment type="pathway">
    <text evidence="1 13">Pyrimidine metabolism; UMP biosynthesis via de novo pathway; (S)-dihydroorotate from bicarbonate: step 1/3.</text>
</comment>
<dbReference type="Pfam" id="PF00988">
    <property type="entry name" value="CPSase_sm_chain"/>
    <property type="match status" value="1"/>
</dbReference>
<dbReference type="HAMAP" id="MF_01209">
    <property type="entry name" value="CPSase_S_chain"/>
    <property type="match status" value="1"/>
</dbReference>
<feature type="active site" description="Nucleophile" evidence="13">
    <location>
        <position position="247"/>
    </location>
</feature>
<dbReference type="GO" id="GO:0006526">
    <property type="term" value="P:L-arginine biosynthetic process"/>
    <property type="evidence" value="ECO:0007669"/>
    <property type="project" value="UniProtKB-UniRule"/>
</dbReference>
<dbReference type="InterPro" id="IPR029062">
    <property type="entry name" value="Class_I_gatase-like"/>
</dbReference>
<dbReference type="NCBIfam" id="TIGR01368">
    <property type="entry name" value="CPSaseIIsmall"/>
    <property type="match status" value="1"/>
</dbReference>
<dbReference type="GO" id="GO:0006541">
    <property type="term" value="P:glutamine metabolic process"/>
    <property type="evidence" value="ECO:0007669"/>
    <property type="project" value="InterPro"/>
</dbReference>
<keyword evidence="5 13" id="KW-0436">Ligase</keyword>
<gene>
    <name evidence="13" type="primary">carA</name>
    <name evidence="15" type="ORF">LLT6_11520</name>
</gene>
<dbReference type="Pfam" id="PF00117">
    <property type="entry name" value="GATase"/>
    <property type="match status" value="1"/>
</dbReference>